<dbReference type="EMBL" id="QBLH01000524">
    <property type="protein sequence ID" value="TGZ54990.1"/>
    <property type="molecule type" value="Genomic_DNA"/>
</dbReference>
<feature type="compositionally biased region" description="Basic and acidic residues" evidence="1">
    <location>
        <begin position="269"/>
        <end position="280"/>
    </location>
</feature>
<protein>
    <submittedName>
        <fullName evidence="2">Uncharacterized protein</fullName>
    </submittedName>
</protein>
<feature type="region of interest" description="Disordered" evidence="1">
    <location>
        <begin position="26"/>
        <end position="45"/>
    </location>
</feature>
<dbReference type="Proteomes" id="UP000310200">
    <property type="component" value="Unassembled WGS sequence"/>
</dbReference>
<sequence>MNFFLLSHLFVGEKKKNKGIRMPVRTTDESRIEKRSSGNSDLNTDIDTASVEEAGGLISQKENALLTNNRSLAKQREENTVVLPFVHTGRAELRFRIEKLPVNESSFISPNRWTDCPVGTISPCSITSPKYNASDEILDLNVTNLELGPNFDSVAGRKADNLTVEITLKKLDRGSNASVPETSDPDESMSFYNTESHPVRSNVPGIEDDRNTENGNYDRTNEMSAGYSDEKSRAKRNQEIMSKRYLRSDKNAKGSRRLKDAEQGTVIGDGKRGKTGDRRTRGNRAVRSIEEIKNLAEKLIVKINELQVYVINRTETLRVRDSCKDAVCAVDEEEPRTSLEKKDVSSSTSKIAKNVDSRQRFAKEAALAGKRISQTRSGGSRFARGEYPTSRRSRRKWGRWMDWSSCSVTCGKGRQIRWRHCLHDCNDAETEMEEKACQLPACPPSKFLGIF</sequence>
<dbReference type="Gene3D" id="2.20.100.10">
    <property type="entry name" value="Thrombospondin type-1 (TSP1) repeat"/>
    <property type="match status" value="1"/>
</dbReference>
<feature type="compositionally biased region" description="Basic and acidic residues" evidence="1">
    <location>
        <begin position="228"/>
        <end position="262"/>
    </location>
</feature>
<organism evidence="2 3">
    <name type="scientific">Temnothorax longispinosus</name>
    <dbReference type="NCBI Taxonomy" id="300112"/>
    <lineage>
        <taxon>Eukaryota</taxon>
        <taxon>Metazoa</taxon>
        <taxon>Ecdysozoa</taxon>
        <taxon>Arthropoda</taxon>
        <taxon>Hexapoda</taxon>
        <taxon>Insecta</taxon>
        <taxon>Pterygota</taxon>
        <taxon>Neoptera</taxon>
        <taxon>Endopterygota</taxon>
        <taxon>Hymenoptera</taxon>
        <taxon>Apocrita</taxon>
        <taxon>Aculeata</taxon>
        <taxon>Formicoidea</taxon>
        <taxon>Formicidae</taxon>
        <taxon>Myrmicinae</taxon>
        <taxon>Temnothorax</taxon>
    </lineage>
</organism>
<reference evidence="2 3" key="1">
    <citation type="journal article" date="2019" name="Philos. Trans. R. Soc. Lond., B, Biol. Sci.">
        <title>Ant behaviour and brain gene expression of defending hosts depend on the ecological success of the intruding social parasite.</title>
        <authorList>
            <person name="Kaur R."/>
            <person name="Stoldt M."/>
            <person name="Jongepier E."/>
            <person name="Feldmeyer B."/>
            <person name="Menzel F."/>
            <person name="Bornberg-Bauer E."/>
            <person name="Foitzik S."/>
        </authorList>
    </citation>
    <scope>NUCLEOTIDE SEQUENCE [LARGE SCALE GENOMIC DNA]</scope>
    <source>
        <tissue evidence="2">Whole body</tissue>
    </source>
</reference>
<dbReference type="STRING" id="300112.A0A4S2KY59"/>
<dbReference type="SUPFAM" id="SSF82895">
    <property type="entry name" value="TSP-1 type 1 repeat"/>
    <property type="match status" value="1"/>
</dbReference>
<keyword evidence="3" id="KW-1185">Reference proteome</keyword>
<feature type="compositionally biased region" description="Basic and acidic residues" evidence="1">
    <location>
        <begin position="26"/>
        <end position="36"/>
    </location>
</feature>
<dbReference type="AlphaFoldDB" id="A0A4S2KY59"/>
<evidence type="ECO:0000313" key="3">
    <source>
        <dbReference type="Proteomes" id="UP000310200"/>
    </source>
</evidence>
<comment type="caution">
    <text evidence="2">The sequence shown here is derived from an EMBL/GenBank/DDBJ whole genome shotgun (WGS) entry which is preliminary data.</text>
</comment>
<name>A0A4S2KY59_9HYME</name>
<proteinExistence type="predicted"/>
<evidence type="ECO:0000313" key="2">
    <source>
        <dbReference type="EMBL" id="TGZ54990.1"/>
    </source>
</evidence>
<gene>
    <name evidence="2" type="ORF">DBV15_06773</name>
</gene>
<feature type="region of interest" description="Disordered" evidence="1">
    <location>
        <begin position="173"/>
        <end position="282"/>
    </location>
</feature>
<dbReference type="Pfam" id="PF00090">
    <property type="entry name" value="TSP_1"/>
    <property type="match status" value="1"/>
</dbReference>
<dbReference type="PROSITE" id="PS50092">
    <property type="entry name" value="TSP1"/>
    <property type="match status" value="1"/>
</dbReference>
<dbReference type="SMART" id="SM00209">
    <property type="entry name" value="TSP1"/>
    <property type="match status" value="1"/>
</dbReference>
<accession>A0A4S2KY59</accession>
<evidence type="ECO:0000256" key="1">
    <source>
        <dbReference type="SAM" id="MobiDB-lite"/>
    </source>
</evidence>
<dbReference type="InterPro" id="IPR000884">
    <property type="entry name" value="TSP1_rpt"/>
</dbReference>
<dbReference type="InterPro" id="IPR036383">
    <property type="entry name" value="TSP1_rpt_sf"/>
</dbReference>